<feature type="compositionally biased region" description="Low complexity" evidence="1">
    <location>
        <begin position="362"/>
        <end position="393"/>
    </location>
</feature>
<dbReference type="Gene3D" id="3.20.20.60">
    <property type="entry name" value="Phosphoenolpyruvate-binding domains"/>
    <property type="match status" value="1"/>
</dbReference>
<protein>
    <recommendedName>
        <fullName evidence="4">Isocitrate lyase</fullName>
    </recommendedName>
</protein>
<keyword evidence="3" id="KW-1185">Reference proteome</keyword>
<feature type="compositionally biased region" description="Pro residues" evidence="1">
    <location>
        <begin position="350"/>
        <end position="361"/>
    </location>
</feature>
<dbReference type="InterPro" id="IPR015813">
    <property type="entry name" value="Pyrv/PenolPyrv_kinase-like_dom"/>
</dbReference>
<dbReference type="PANTHER" id="PTHR42905:SF2">
    <property type="entry name" value="PHOSPHOENOLPYRUVATE CARBOXYLASE FAMILY PROTEIN"/>
    <property type="match status" value="1"/>
</dbReference>
<dbReference type="GO" id="GO:0003824">
    <property type="term" value="F:catalytic activity"/>
    <property type="evidence" value="ECO:0007669"/>
    <property type="project" value="InterPro"/>
</dbReference>
<reference evidence="2" key="1">
    <citation type="journal article" date="2020" name="bioRxiv">
        <title>Comparative genomics of Chlamydomonas.</title>
        <authorList>
            <person name="Craig R.J."/>
            <person name="Hasan A.R."/>
            <person name="Ness R.W."/>
            <person name="Keightley P.D."/>
        </authorList>
    </citation>
    <scope>NUCLEOTIDE SEQUENCE</scope>
    <source>
        <strain evidence="2">CCAP 11/173</strain>
    </source>
</reference>
<evidence type="ECO:0008006" key="4">
    <source>
        <dbReference type="Google" id="ProtNLM"/>
    </source>
</evidence>
<proteinExistence type="predicted"/>
<dbReference type="OrthoDB" id="1923844at2759"/>
<name>A0A835WX88_9CHLO</name>
<sequence length="538" mass="55525">MRSLAATQPGASARRAPMASLLRAAAASRTRTVSVSATMKNSRTAELRRLLKGNDILLGPCCHDALSAKLIEQAGFPYAFMSGFCTAGARLGAPDTGLISYAEMLDTGRNIHEATHSMPIIGDGDTGYGNAMNVKRTVRGYAGAGFAGILIEDQVAPKSCGHVRGKRVVGREEAVSRIRAAVDARNEGADILIVARTDARQAVSLEEALWRAEAFAAAGADVLFIDALESEDEMRAFTRLGGAAASVPKMANMLEGGGKTPVLPPSALQAMGFKLVAYPLSLLGVSIRAMQDALEGLRRGRVPPVEALGTFADIQAAVGFPDYYAEEKRYAISSPTSSAASGPAHSSSAAPPPPPPPPPPSSSSSSSTYSSTTTRSPPVVEPVVVDEPGSSPSASWPLPKDTPRSSSSTASSSGSSSSSSYGSSSSYTSSVPSAPKAAPAEQQSSGSGAGGAGSDPNYRRNMSLRVRIADINTGVVKLETRVPAGFLNGLSALVPQVSGLNIQSMLEQAMGPGGVLPQPGQPLVNLNSGRDNIQIFLE</sequence>
<dbReference type="PANTHER" id="PTHR42905">
    <property type="entry name" value="PHOSPHOENOLPYRUVATE CARBOXYLASE"/>
    <property type="match status" value="1"/>
</dbReference>
<feature type="compositionally biased region" description="Low complexity" evidence="1">
    <location>
        <begin position="405"/>
        <end position="446"/>
    </location>
</feature>
<organism evidence="2 3">
    <name type="scientific">Chlamydomonas schloesseri</name>
    <dbReference type="NCBI Taxonomy" id="2026947"/>
    <lineage>
        <taxon>Eukaryota</taxon>
        <taxon>Viridiplantae</taxon>
        <taxon>Chlorophyta</taxon>
        <taxon>core chlorophytes</taxon>
        <taxon>Chlorophyceae</taxon>
        <taxon>CS clade</taxon>
        <taxon>Chlamydomonadales</taxon>
        <taxon>Chlamydomonadaceae</taxon>
        <taxon>Chlamydomonas</taxon>
    </lineage>
</organism>
<dbReference type="AlphaFoldDB" id="A0A835WX88"/>
<gene>
    <name evidence="2" type="ORF">HYH02_000680</name>
</gene>
<evidence type="ECO:0000313" key="3">
    <source>
        <dbReference type="Proteomes" id="UP000613740"/>
    </source>
</evidence>
<accession>A0A835WX88</accession>
<dbReference type="InterPro" id="IPR039556">
    <property type="entry name" value="ICL/PEPM"/>
</dbReference>
<comment type="caution">
    <text evidence="2">The sequence shown here is derived from an EMBL/GenBank/DDBJ whole genome shotgun (WGS) entry which is preliminary data.</text>
</comment>
<evidence type="ECO:0000256" key="1">
    <source>
        <dbReference type="SAM" id="MobiDB-lite"/>
    </source>
</evidence>
<dbReference type="InterPro" id="IPR040442">
    <property type="entry name" value="Pyrv_kinase-like_dom_sf"/>
</dbReference>
<dbReference type="CDD" id="cd00377">
    <property type="entry name" value="ICL_PEPM"/>
    <property type="match status" value="1"/>
</dbReference>
<dbReference type="Pfam" id="PF13714">
    <property type="entry name" value="PEP_mutase"/>
    <property type="match status" value="1"/>
</dbReference>
<dbReference type="SUPFAM" id="SSF51621">
    <property type="entry name" value="Phosphoenolpyruvate/pyruvate domain"/>
    <property type="match status" value="1"/>
</dbReference>
<dbReference type="Proteomes" id="UP000613740">
    <property type="component" value="Unassembled WGS sequence"/>
</dbReference>
<feature type="region of interest" description="Disordered" evidence="1">
    <location>
        <begin position="335"/>
        <end position="458"/>
    </location>
</feature>
<feature type="compositionally biased region" description="Low complexity" evidence="1">
    <location>
        <begin position="335"/>
        <end position="349"/>
    </location>
</feature>
<dbReference type="EMBL" id="JAEHOD010000001">
    <property type="protein sequence ID" value="KAG2454848.1"/>
    <property type="molecule type" value="Genomic_DNA"/>
</dbReference>
<evidence type="ECO:0000313" key="2">
    <source>
        <dbReference type="EMBL" id="KAG2454848.1"/>
    </source>
</evidence>